<proteinExistence type="predicted"/>
<gene>
    <name evidence="2" type="ORF">H5410_047249</name>
</gene>
<evidence type="ECO:0008006" key="4">
    <source>
        <dbReference type="Google" id="ProtNLM"/>
    </source>
</evidence>
<sequence length="266" mass="31578">RKISTQRQREEEESTRLEKSIEEVENTRLENSINEEREQKETFSIAEPFPVSSSIDTFFVKPIRYANYSFKSMIDMYSDFKGSLLMILKEKKILKRMMKRKEDDNIDDDVEVSMSDRERRSKTQHDIVKFFSINEFQTLKDEKLEDFFLSPIVLDTLMPEDNNVRFQNDHGDLNAFNNYPWGYDGYFLTVKYLLTKLSSNTNNLYGFPWAFMVSPSTDTFFVKPIKYANYSFESMIDMHSNLRGSLFLSLNYVSFLILGRFYENKN</sequence>
<dbReference type="Proteomes" id="UP000824120">
    <property type="component" value="Chromosome 9"/>
</dbReference>
<accession>A0A9J5XGQ0</accession>
<dbReference type="EMBL" id="JACXVP010000009">
    <property type="protein sequence ID" value="KAG5586815.1"/>
    <property type="molecule type" value="Genomic_DNA"/>
</dbReference>
<keyword evidence="3" id="KW-1185">Reference proteome</keyword>
<organism evidence="2 3">
    <name type="scientific">Solanum commersonii</name>
    <name type="common">Commerson's wild potato</name>
    <name type="synonym">Commerson's nightshade</name>
    <dbReference type="NCBI Taxonomy" id="4109"/>
    <lineage>
        <taxon>Eukaryota</taxon>
        <taxon>Viridiplantae</taxon>
        <taxon>Streptophyta</taxon>
        <taxon>Embryophyta</taxon>
        <taxon>Tracheophyta</taxon>
        <taxon>Spermatophyta</taxon>
        <taxon>Magnoliopsida</taxon>
        <taxon>eudicotyledons</taxon>
        <taxon>Gunneridae</taxon>
        <taxon>Pentapetalae</taxon>
        <taxon>asterids</taxon>
        <taxon>lamiids</taxon>
        <taxon>Solanales</taxon>
        <taxon>Solanaceae</taxon>
        <taxon>Solanoideae</taxon>
        <taxon>Solaneae</taxon>
        <taxon>Solanum</taxon>
    </lineage>
</organism>
<feature type="non-terminal residue" evidence="2">
    <location>
        <position position="1"/>
    </location>
</feature>
<evidence type="ECO:0000256" key="1">
    <source>
        <dbReference type="SAM" id="MobiDB-lite"/>
    </source>
</evidence>
<name>A0A9J5XGQ0_SOLCO</name>
<comment type="caution">
    <text evidence="2">The sequence shown here is derived from an EMBL/GenBank/DDBJ whole genome shotgun (WGS) entry which is preliminary data.</text>
</comment>
<feature type="region of interest" description="Disordered" evidence="1">
    <location>
        <begin position="1"/>
        <end position="22"/>
    </location>
</feature>
<dbReference type="AlphaFoldDB" id="A0A9J5XGQ0"/>
<evidence type="ECO:0000313" key="3">
    <source>
        <dbReference type="Proteomes" id="UP000824120"/>
    </source>
</evidence>
<protein>
    <recommendedName>
        <fullName evidence="4">DUF1985 domain-containing protein</fullName>
    </recommendedName>
</protein>
<feature type="compositionally biased region" description="Basic and acidic residues" evidence="1">
    <location>
        <begin position="7"/>
        <end position="22"/>
    </location>
</feature>
<reference evidence="2 3" key="1">
    <citation type="submission" date="2020-09" db="EMBL/GenBank/DDBJ databases">
        <title>De no assembly of potato wild relative species, Solanum commersonii.</title>
        <authorList>
            <person name="Cho K."/>
        </authorList>
    </citation>
    <scope>NUCLEOTIDE SEQUENCE [LARGE SCALE GENOMIC DNA]</scope>
    <source>
        <strain evidence="2">LZ3.2</strain>
        <tissue evidence="2">Leaf</tissue>
    </source>
</reference>
<evidence type="ECO:0000313" key="2">
    <source>
        <dbReference type="EMBL" id="KAG5586815.1"/>
    </source>
</evidence>